<sequence>MFPSSTSWSCKWVTISCNIFSNLVYSYKSCFIFSK</sequence>
<protein>
    <submittedName>
        <fullName evidence="1">Uncharacterized protein</fullName>
    </submittedName>
</protein>
<organism evidence="1">
    <name type="scientific">Siphoviridae sp. ctiOl67</name>
    <dbReference type="NCBI Taxonomy" id="2825622"/>
    <lineage>
        <taxon>Viruses</taxon>
        <taxon>Duplodnaviria</taxon>
        <taxon>Heunggongvirae</taxon>
        <taxon>Uroviricota</taxon>
        <taxon>Caudoviricetes</taxon>
    </lineage>
</organism>
<proteinExistence type="predicted"/>
<reference evidence="1" key="1">
    <citation type="journal article" date="2021" name="Proc. Natl. Acad. Sci. U.S.A.">
        <title>A Catalog of Tens of Thousands of Viruses from Human Metagenomes Reveals Hidden Associations with Chronic Diseases.</title>
        <authorList>
            <person name="Tisza M.J."/>
            <person name="Buck C.B."/>
        </authorList>
    </citation>
    <scope>NUCLEOTIDE SEQUENCE</scope>
    <source>
        <strain evidence="1">CtiOl67</strain>
    </source>
</reference>
<name>A0A8S5QJF8_9CAUD</name>
<dbReference type="EMBL" id="BK015666">
    <property type="protein sequence ID" value="DAE18971.1"/>
    <property type="molecule type" value="Genomic_DNA"/>
</dbReference>
<accession>A0A8S5QJF8</accession>
<evidence type="ECO:0000313" key="1">
    <source>
        <dbReference type="EMBL" id="DAE18971.1"/>
    </source>
</evidence>